<feature type="region of interest" description="Disordered" evidence="2">
    <location>
        <begin position="561"/>
        <end position="598"/>
    </location>
</feature>
<feature type="domain" description="RING-type" evidence="3">
    <location>
        <begin position="466"/>
        <end position="514"/>
    </location>
</feature>
<dbReference type="PANTHER" id="PTHR45676">
    <property type="entry name" value="RING-H2 FINGER PROTEIN ATL51-RELATED"/>
    <property type="match status" value="1"/>
</dbReference>
<keyword evidence="1" id="KW-0863">Zinc-finger</keyword>
<feature type="compositionally biased region" description="Polar residues" evidence="2">
    <location>
        <begin position="69"/>
        <end position="116"/>
    </location>
</feature>
<evidence type="ECO:0000313" key="4">
    <source>
        <dbReference type="EMBL" id="CAK7273112.1"/>
    </source>
</evidence>
<evidence type="ECO:0000259" key="3">
    <source>
        <dbReference type="PROSITE" id="PS50089"/>
    </source>
</evidence>
<comment type="caution">
    <text evidence="4">The sequence shown here is derived from an EMBL/GenBank/DDBJ whole genome shotgun (WGS) entry which is preliminary data.</text>
</comment>
<feature type="compositionally biased region" description="Polar residues" evidence="2">
    <location>
        <begin position="187"/>
        <end position="243"/>
    </location>
</feature>
<feature type="compositionally biased region" description="Polar residues" evidence="2">
    <location>
        <begin position="341"/>
        <end position="360"/>
    </location>
</feature>
<dbReference type="SMART" id="SM00184">
    <property type="entry name" value="RING"/>
    <property type="match status" value="1"/>
</dbReference>
<dbReference type="PANTHER" id="PTHR45676:SF41">
    <property type="entry name" value="RING-H2 FINGER PROTEIN ATL66"/>
    <property type="match status" value="1"/>
</dbReference>
<feature type="compositionally biased region" description="Low complexity" evidence="2">
    <location>
        <begin position="325"/>
        <end position="340"/>
    </location>
</feature>
<proteinExistence type="predicted"/>
<name>A0ABP0DY65_9PEZI</name>
<evidence type="ECO:0000256" key="1">
    <source>
        <dbReference type="PROSITE-ProRule" id="PRU00175"/>
    </source>
</evidence>
<feature type="region of interest" description="Disordered" evidence="2">
    <location>
        <begin position="784"/>
        <end position="822"/>
    </location>
</feature>
<dbReference type="SUPFAM" id="SSF57850">
    <property type="entry name" value="RING/U-box"/>
    <property type="match status" value="1"/>
</dbReference>
<dbReference type="PROSITE" id="PS50089">
    <property type="entry name" value="ZF_RING_2"/>
    <property type="match status" value="1"/>
</dbReference>
<feature type="region of interest" description="Disordered" evidence="2">
    <location>
        <begin position="325"/>
        <end position="421"/>
    </location>
</feature>
<accession>A0ABP0DY65</accession>
<feature type="compositionally biased region" description="Polar residues" evidence="2">
    <location>
        <begin position="123"/>
        <end position="132"/>
    </location>
</feature>
<feature type="compositionally biased region" description="Basic residues" evidence="2">
    <location>
        <begin position="365"/>
        <end position="378"/>
    </location>
</feature>
<feature type="compositionally biased region" description="Low complexity" evidence="2">
    <location>
        <begin position="570"/>
        <end position="591"/>
    </location>
</feature>
<sequence length="822" mass="89259">MVGAGEQPRPQMSHQQPWPVPTSFPVDPQPQESQASQQFHWQLQVQMLQEQRVIREQQRWLLGRHPMNETQAELLRSQTQEQRQSRYPSNASPEPTPQSPAQDLSQASLSGFSPLSVTDDALSETSPTSPSTWAHDDSVGQPYESQQAANEPQDGQPEEQQRQEHGQHQPQQSGPHGIVIVPMSPMSPWQESQSEAQQNRGSSWSSASPDNWPTVSGQQQPTTQNTQISQQQPWTEGMSTSQFGMGHGLRQLTSHLRAGMTSPSELSQEDEVLVDAHLAHLTRGQPTNTPSSLVNANMLSSSMATPATAGSPANSSTAATASFSPMASASLSPPSLSDSPNVTNSSIITAASNTTNEIQTSNRSERRRPGRHPHHRRSGNNLPVSYDILSSEDEPEGPGSRRRETRSSQQADGSERIRVPIQDQPLADGFANNDVRATGHRIVTNRFIVAMEVVQIDSLDEDDKMCVICYNDFGTSTPEGYTEYPLRLPKCKHIFGDRCIKTWLKDSDNCPYCRDKLAPEPQVVQMSQVLGSPYSARSFYAQRQRLLQAQVMALHRQNSTAPSVQLSLRPTNNASTAPNASSGTSSTNTAGRPATLGERRIAAWAGAEDESRRRVRRRHLELLNTATGTFPDALSNHLPVEVARTPNRVAPVQSARNLFGPANPMFAFHQANAGNPVPYMPPIQGAAPAAANSIFGGPGRLQPTLYGGARIPPPNYPQGTHNNAVFGYPHPNLLAPPTAAAGVPALPVNAERVVFTSPFNQQIPPMAGHSFNGRVMHAQPTVPMAPARGTPSGPANGFTPVPPTRTGQLPQNNPTANRNSMP</sequence>
<keyword evidence="5" id="KW-1185">Reference proteome</keyword>
<dbReference type="Gene3D" id="3.30.40.10">
    <property type="entry name" value="Zinc/RING finger domain, C3HC4 (zinc finger)"/>
    <property type="match status" value="1"/>
</dbReference>
<feature type="region of interest" description="Disordered" evidence="2">
    <location>
        <begin position="69"/>
        <end position="246"/>
    </location>
</feature>
<gene>
    <name evidence="4" type="ORF">SEPCBS57363_005487</name>
</gene>
<feature type="region of interest" description="Disordered" evidence="2">
    <location>
        <begin position="1"/>
        <end position="38"/>
    </location>
</feature>
<evidence type="ECO:0000256" key="2">
    <source>
        <dbReference type="SAM" id="MobiDB-lite"/>
    </source>
</evidence>
<dbReference type="InterPro" id="IPR001841">
    <property type="entry name" value="Znf_RING"/>
</dbReference>
<dbReference type="EMBL" id="CAWUOM010000124">
    <property type="protein sequence ID" value="CAK7273112.1"/>
    <property type="molecule type" value="Genomic_DNA"/>
</dbReference>
<dbReference type="InterPro" id="IPR013083">
    <property type="entry name" value="Znf_RING/FYVE/PHD"/>
</dbReference>
<organism evidence="4 5">
    <name type="scientific">Sporothrix epigloea</name>
    <dbReference type="NCBI Taxonomy" id="1892477"/>
    <lineage>
        <taxon>Eukaryota</taxon>
        <taxon>Fungi</taxon>
        <taxon>Dikarya</taxon>
        <taxon>Ascomycota</taxon>
        <taxon>Pezizomycotina</taxon>
        <taxon>Sordariomycetes</taxon>
        <taxon>Sordariomycetidae</taxon>
        <taxon>Ophiostomatales</taxon>
        <taxon>Ophiostomataceae</taxon>
        <taxon>Sporothrix</taxon>
    </lineage>
</organism>
<evidence type="ECO:0000313" key="5">
    <source>
        <dbReference type="Proteomes" id="UP001642501"/>
    </source>
</evidence>
<reference evidence="4 5" key="1">
    <citation type="submission" date="2024-01" db="EMBL/GenBank/DDBJ databases">
        <authorList>
            <person name="Allen C."/>
            <person name="Tagirdzhanova G."/>
        </authorList>
    </citation>
    <scope>NUCLEOTIDE SEQUENCE [LARGE SCALE GENOMIC DNA]</scope>
    <source>
        <strain evidence="4 5">CBS 573.63</strain>
    </source>
</reference>
<dbReference type="Pfam" id="PF13639">
    <property type="entry name" value="zf-RING_2"/>
    <property type="match status" value="1"/>
</dbReference>
<feature type="compositionally biased region" description="Polar residues" evidence="2">
    <location>
        <begin position="805"/>
        <end position="822"/>
    </location>
</feature>
<keyword evidence="1" id="KW-0862">Zinc</keyword>
<protein>
    <recommendedName>
        <fullName evidence="3">RING-type domain-containing protein</fullName>
    </recommendedName>
</protein>
<dbReference type="Proteomes" id="UP001642501">
    <property type="component" value="Unassembled WGS sequence"/>
</dbReference>
<keyword evidence="1" id="KW-0479">Metal-binding</keyword>